<dbReference type="OMA" id="IRPSSIW"/>
<comment type="caution">
    <text evidence="3">The sequence shown here is derived from an EMBL/GenBank/DDBJ whole genome shotgun (WGS) entry which is preliminary data.</text>
</comment>
<dbReference type="InterPro" id="IPR011993">
    <property type="entry name" value="PH-like_dom_sf"/>
</dbReference>
<dbReference type="SMART" id="SM00325">
    <property type="entry name" value="RhoGEF"/>
    <property type="match status" value="1"/>
</dbReference>
<name>A0A152A5I4_TIELA</name>
<dbReference type="Proteomes" id="UP000076078">
    <property type="component" value="Unassembled WGS sequence"/>
</dbReference>
<dbReference type="Gene3D" id="2.30.29.30">
    <property type="entry name" value="Pleckstrin-homology domain (PH domain)/Phosphotyrosine-binding domain (PTB)"/>
    <property type="match status" value="1"/>
</dbReference>
<dbReference type="EMBL" id="LODT01000009">
    <property type="protein sequence ID" value="KYR01365.1"/>
    <property type="molecule type" value="Genomic_DNA"/>
</dbReference>
<feature type="domain" description="DH" evidence="2">
    <location>
        <begin position="87"/>
        <end position="378"/>
    </location>
</feature>
<evidence type="ECO:0000256" key="1">
    <source>
        <dbReference type="SAM" id="MobiDB-lite"/>
    </source>
</evidence>
<dbReference type="PROSITE" id="PS50096">
    <property type="entry name" value="IQ"/>
    <property type="match status" value="1"/>
</dbReference>
<dbReference type="SUPFAM" id="SSF48065">
    <property type="entry name" value="DBL homology domain (DH-domain)"/>
    <property type="match status" value="1"/>
</dbReference>
<feature type="compositionally biased region" description="Basic and acidic residues" evidence="1">
    <location>
        <begin position="494"/>
        <end position="506"/>
    </location>
</feature>
<feature type="region of interest" description="Disordered" evidence="1">
    <location>
        <begin position="1"/>
        <end position="60"/>
    </location>
</feature>
<evidence type="ECO:0000313" key="3">
    <source>
        <dbReference type="EMBL" id="KYR01365.1"/>
    </source>
</evidence>
<feature type="compositionally biased region" description="Low complexity" evidence="1">
    <location>
        <begin position="201"/>
        <end position="215"/>
    </location>
</feature>
<reference evidence="3 4" key="1">
    <citation type="submission" date="2015-12" db="EMBL/GenBank/DDBJ databases">
        <title>Dictyostelia acquired genes for synthesis and detection of signals that induce cell-type specialization by lateral gene transfer from prokaryotes.</title>
        <authorList>
            <person name="Gloeckner G."/>
            <person name="Schaap P."/>
        </authorList>
    </citation>
    <scope>NUCLEOTIDE SEQUENCE [LARGE SCALE GENOMIC DNA]</scope>
    <source>
        <strain evidence="3 4">TK</strain>
    </source>
</reference>
<feature type="compositionally biased region" description="Basic and acidic residues" evidence="1">
    <location>
        <begin position="39"/>
        <end position="60"/>
    </location>
</feature>
<dbReference type="SMART" id="SM00233">
    <property type="entry name" value="PH"/>
    <property type="match status" value="1"/>
</dbReference>
<feature type="region of interest" description="Disordered" evidence="1">
    <location>
        <begin position="201"/>
        <end position="221"/>
    </location>
</feature>
<dbReference type="OrthoDB" id="660555at2759"/>
<feature type="compositionally biased region" description="Low complexity" evidence="1">
    <location>
        <begin position="17"/>
        <end position="30"/>
    </location>
</feature>
<feature type="region of interest" description="Disordered" evidence="1">
    <location>
        <begin position="638"/>
        <end position="698"/>
    </location>
</feature>
<sequence length="713" mass="80444">MGASFSLDAYGDDYLENPNPNDHNNANNNNTSSDEEELEVRRKQRETERAKSSESEREQLKRHNSAVLIQKYWKGFSQRKKYSLFLTKIQVFKELLSTERDYIQFLEIIIRVYATPLRNLAIQAQSNKKESLGVSAVTVGKDDVPQPPLHNLDLNEPPLTLDEVKIVFSQIEVILLYNSQLFEKLRSRLLSNFYGANKKSTLTNNNGGTTTTTTTQDSKSKYTLSHIDELRESTGNTPTSSPNKSASSSLSLGDISAVEKKTPIGFYQQVGDIFLEMIDFLKVPYSHYIINFPACLKVLENASKRPAFMLFTQQCKTIPEVGKRDIQSFVSMPIQRIPRYVLLLRELLKFTVPGHSDHTNIELAVKRMEDIANLINRQMKEDETSKEVFLISQKLRPPIPNLVEPHRKIIKEGIVKVYKVDGNNHDNTANGGTIRPSSILSLTKGGTKYIFLFNDLFVITKKKKTHFQVEKVVNLEYSTIIDNYKKIKILQEQKEKEKKQQGSSKDESDDTDSDSNSNQKSRSGSISNSTPEKKSGERFYFKLHTLELSIVICLASEAEKELWKSNFITVINRLTENSLSFNPKWSKNDFIYGDDKSRKPGPRGSINPNNFTLTKSIAELLALSKPIKGMNFDKISDSTNNVNNNNNNNNNSTTSTTTSTSNNTDQTTTEQSKSTTTNDSNTTAPPSENRSRSASLSAGLSGTFERILQAIKS</sequence>
<feature type="region of interest" description="Disordered" evidence="1">
    <location>
        <begin position="494"/>
        <end position="533"/>
    </location>
</feature>
<dbReference type="InterPro" id="IPR000219">
    <property type="entry name" value="DH_dom"/>
</dbReference>
<dbReference type="CDD" id="cd00160">
    <property type="entry name" value="RhoGEF"/>
    <property type="match status" value="1"/>
</dbReference>
<dbReference type="InterPro" id="IPR001849">
    <property type="entry name" value="PH_domain"/>
</dbReference>
<accession>A0A152A5I4</accession>
<dbReference type="InterPro" id="IPR051092">
    <property type="entry name" value="FYVE_RhoGEF_PH"/>
</dbReference>
<dbReference type="Gene3D" id="1.20.900.10">
    <property type="entry name" value="Dbl homology (DH) domain"/>
    <property type="match status" value="1"/>
</dbReference>
<gene>
    <name evidence="3" type="ORF">DLAC_01953</name>
</gene>
<dbReference type="GO" id="GO:0005737">
    <property type="term" value="C:cytoplasm"/>
    <property type="evidence" value="ECO:0007669"/>
    <property type="project" value="TreeGrafter"/>
</dbReference>
<dbReference type="GO" id="GO:0005085">
    <property type="term" value="F:guanyl-nucleotide exchange factor activity"/>
    <property type="evidence" value="ECO:0007669"/>
    <property type="project" value="InterPro"/>
</dbReference>
<dbReference type="Pfam" id="PF00612">
    <property type="entry name" value="IQ"/>
    <property type="match status" value="1"/>
</dbReference>
<dbReference type="PANTHER" id="PTHR12673:SF87">
    <property type="entry name" value="DH DOMAIN-CONTAINING PROTEIN"/>
    <property type="match status" value="1"/>
</dbReference>
<dbReference type="InParanoid" id="A0A152A5I4"/>
<dbReference type="SMART" id="SM00015">
    <property type="entry name" value="IQ"/>
    <property type="match status" value="1"/>
</dbReference>
<dbReference type="PROSITE" id="PS50010">
    <property type="entry name" value="DH_2"/>
    <property type="match status" value="1"/>
</dbReference>
<protein>
    <submittedName>
        <fullName evidence="3">Pleckstrin (PH) domain-containing protein</fullName>
    </submittedName>
</protein>
<evidence type="ECO:0000259" key="2">
    <source>
        <dbReference type="PROSITE" id="PS50010"/>
    </source>
</evidence>
<organism evidence="3 4">
    <name type="scientific">Tieghemostelium lacteum</name>
    <name type="common">Slime mold</name>
    <name type="synonym">Dictyostelium lacteum</name>
    <dbReference type="NCBI Taxonomy" id="361077"/>
    <lineage>
        <taxon>Eukaryota</taxon>
        <taxon>Amoebozoa</taxon>
        <taxon>Evosea</taxon>
        <taxon>Eumycetozoa</taxon>
        <taxon>Dictyostelia</taxon>
        <taxon>Dictyosteliales</taxon>
        <taxon>Raperosteliaceae</taxon>
        <taxon>Tieghemostelium</taxon>
    </lineage>
</organism>
<keyword evidence="4" id="KW-1185">Reference proteome</keyword>
<proteinExistence type="predicted"/>
<dbReference type="InterPro" id="IPR000048">
    <property type="entry name" value="IQ_motif_EF-hand-BS"/>
</dbReference>
<dbReference type="PANTHER" id="PTHR12673">
    <property type="entry name" value="FACIOGENITAL DYSPLASIA PROTEIN"/>
    <property type="match status" value="1"/>
</dbReference>
<dbReference type="Pfam" id="PF00621">
    <property type="entry name" value="RhoGEF"/>
    <property type="match status" value="1"/>
</dbReference>
<dbReference type="InterPro" id="IPR035899">
    <property type="entry name" value="DBL_dom_sf"/>
</dbReference>
<evidence type="ECO:0000313" key="4">
    <source>
        <dbReference type="Proteomes" id="UP000076078"/>
    </source>
</evidence>
<feature type="compositionally biased region" description="Low complexity" evidence="1">
    <location>
        <begin position="638"/>
        <end position="683"/>
    </location>
</feature>
<dbReference type="SUPFAM" id="SSF50729">
    <property type="entry name" value="PH domain-like"/>
    <property type="match status" value="1"/>
</dbReference>
<dbReference type="CDD" id="cd23767">
    <property type="entry name" value="IQCD"/>
    <property type="match status" value="1"/>
</dbReference>
<dbReference type="AlphaFoldDB" id="A0A152A5I4"/>